<accession>A0A370L3C8</accession>
<reference evidence="2" key="1">
    <citation type="submission" date="2018-07" db="EMBL/GenBank/DDBJ databases">
        <authorList>
            <person name="Safronova V.I."/>
            <person name="Chirak E.R."/>
            <person name="Sazanova A.L."/>
        </authorList>
    </citation>
    <scope>NUCLEOTIDE SEQUENCE [LARGE SCALE GENOMIC DNA]</scope>
    <source>
        <strain evidence="2">RCAM04685</strain>
    </source>
</reference>
<dbReference type="Proteomes" id="UP000255207">
    <property type="component" value="Unassembled WGS sequence"/>
</dbReference>
<organism evidence="1 2">
    <name type="scientific">Bosea caraganae</name>
    <dbReference type="NCBI Taxonomy" id="2763117"/>
    <lineage>
        <taxon>Bacteria</taxon>
        <taxon>Pseudomonadati</taxon>
        <taxon>Pseudomonadota</taxon>
        <taxon>Alphaproteobacteria</taxon>
        <taxon>Hyphomicrobiales</taxon>
        <taxon>Boseaceae</taxon>
        <taxon>Bosea</taxon>
    </lineage>
</organism>
<name>A0A370L3C8_9HYPH</name>
<evidence type="ECO:0000313" key="1">
    <source>
        <dbReference type="EMBL" id="RDJ22600.1"/>
    </source>
</evidence>
<sequence>MALTGRQIAVEMAQKFQGRDWIAALAELCGQPRDFVEWHLQEDVTPPTELGDAASGMLERADDDFAGLPGSPQN</sequence>
<evidence type="ECO:0000313" key="2">
    <source>
        <dbReference type="Proteomes" id="UP000255207"/>
    </source>
</evidence>
<dbReference type="RefSeq" id="WP_114830930.1">
    <property type="nucleotide sequence ID" value="NZ_QQTO01000042.1"/>
</dbReference>
<keyword evidence="2" id="KW-1185">Reference proteome</keyword>
<dbReference type="AlphaFoldDB" id="A0A370L3C8"/>
<comment type="caution">
    <text evidence="1">The sequence shown here is derived from an EMBL/GenBank/DDBJ whole genome shotgun (WGS) entry which is preliminary data.</text>
</comment>
<gene>
    <name evidence="1" type="ORF">DWE98_19420</name>
</gene>
<proteinExistence type="predicted"/>
<dbReference type="EMBL" id="QQTP01000010">
    <property type="protein sequence ID" value="RDJ22600.1"/>
    <property type="molecule type" value="Genomic_DNA"/>
</dbReference>
<protein>
    <submittedName>
        <fullName evidence="1">Uncharacterized protein</fullName>
    </submittedName>
</protein>
<dbReference type="OrthoDB" id="8162615at2"/>